<name>A0A975B6P4_9BACT</name>
<dbReference type="RefSeq" id="WP_207691529.1">
    <property type="nucleotide sequence ID" value="NZ_CP061799.1"/>
</dbReference>
<reference evidence="1" key="1">
    <citation type="journal article" date="2021" name="Microb. Physiol.">
        <title>Proteogenomic Insights into the Physiology of Marine, Sulfate-Reducing, Filamentous Desulfonema limicola and Desulfonema magnum.</title>
        <authorList>
            <person name="Schnaars V."/>
            <person name="Wohlbrand L."/>
            <person name="Scheve S."/>
            <person name="Hinrichs C."/>
            <person name="Reinhardt R."/>
            <person name="Rabus R."/>
        </authorList>
    </citation>
    <scope>NUCLEOTIDE SEQUENCE</scope>
    <source>
        <strain evidence="1">5ac10</strain>
    </source>
</reference>
<dbReference type="Proteomes" id="UP000663720">
    <property type="component" value="Chromosome"/>
</dbReference>
<evidence type="ECO:0000313" key="1">
    <source>
        <dbReference type="EMBL" id="QTA79823.1"/>
    </source>
</evidence>
<gene>
    <name evidence="1" type="ORF">dnl_21050</name>
</gene>
<dbReference type="AlphaFoldDB" id="A0A975B6P4"/>
<keyword evidence="2" id="KW-1185">Reference proteome</keyword>
<dbReference type="EMBL" id="CP061799">
    <property type="protein sequence ID" value="QTA79823.1"/>
    <property type="molecule type" value="Genomic_DNA"/>
</dbReference>
<protein>
    <submittedName>
        <fullName evidence="1">Uncharacterized protein</fullName>
    </submittedName>
</protein>
<sequence length="68" mass="8126">MTYRNIFQEMVIMIEDLHIEYSEAHFRASLKCECELTIDSDKASARLQNDYDRYQSDLNVTLNEFELD</sequence>
<dbReference type="KEGG" id="dli:dnl_21050"/>
<organism evidence="1 2">
    <name type="scientific">Desulfonema limicola</name>
    <dbReference type="NCBI Taxonomy" id="45656"/>
    <lineage>
        <taxon>Bacteria</taxon>
        <taxon>Pseudomonadati</taxon>
        <taxon>Thermodesulfobacteriota</taxon>
        <taxon>Desulfobacteria</taxon>
        <taxon>Desulfobacterales</taxon>
        <taxon>Desulfococcaceae</taxon>
        <taxon>Desulfonema</taxon>
    </lineage>
</organism>
<proteinExistence type="predicted"/>
<evidence type="ECO:0000313" key="2">
    <source>
        <dbReference type="Proteomes" id="UP000663720"/>
    </source>
</evidence>
<accession>A0A975B6P4</accession>